<reference evidence="3" key="1">
    <citation type="journal article" date="2023" name="bioRxiv">
        <title>Complete genome of the Medicago anthracnose fungus, Colletotrichum destructivum, reveals a mini-chromosome-like region within a core chromosome.</title>
        <authorList>
            <person name="Lapalu N."/>
            <person name="Simon A."/>
            <person name="Lu A."/>
            <person name="Plaumann P.-L."/>
            <person name="Amselem J."/>
            <person name="Pigne S."/>
            <person name="Auger A."/>
            <person name="Koch C."/>
            <person name="Dallery J.-F."/>
            <person name="O'Connell R.J."/>
        </authorList>
    </citation>
    <scope>NUCLEOTIDE SEQUENCE [LARGE SCALE GENOMIC DNA]</scope>
    <source>
        <strain evidence="3">CBS 520.97</strain>
    </source>
</reference>
<feature type="compositionally biased region" description="Polar residues" evidence="1">
    <location>
        <begin position="71"/>
        <end position="102"/>
    </location>
</feature>
<dbReference type="EMBL" id="CP137307">
    <property type="protein sequence ID" value="WQF80867.1"/>
    <property type="molecule type" value="Genomic_DNA"/>
</dbReference>
<accession>A0AAX4ICB4</accession>
<gene>
    <name evidence="2" type="ORF">CDEST_05881</name>
</gene>
<evidence type="ECO:0000313" key="3">
    <source>
        <dbReference type="Proteomes" id="UP001322277"/>
    </source>
</evidence>
<keyword evidence="3" id="KW-1185">Reference proteome</keyword>
<sequence length="167" mass="18086">MSRRSITNRASSSVTEADRATRGGAQFPTHPAEGPSPTEQPSLIQNNLNCRWPSSHRISSPAERPSPAEVPSSTKGPSPAEGSSQQNNSLPQRVPSHRTTLSCRGIFPAGRPSPAGGHLLQNSPLLQRVPLSQNNLTCRGTFCRRTPQRVPHLQNGLRKNRPPRSPV</sequence>
<dbReference type="KEGG" id="cdet:87942384"/>
<protein>
    <submittedName>
        <fullName evidence="2">Uncharacterized protein</fullName>
    </submittedName>
</protein>
<feature type="region of interest" description="Disordered" evidence="1">
    <location>
        <begin position="1"/>
        <end position="121"/>
    </location>
</feature>
<dbReference type="RefSeq" id="XP_062778091.1">
    <property type="nucleotide sequence ID" value="XM_062922040.1"/>
</dbReference>
<evidence type="ECO:0000256" key="1">
    <source>
        <dbReference type="SAM" id="MobiDB-lite"/>
    </source>
</evidence>
<dbReference type="Proteomes" id="UP001322277">
    <property type="component" value="Chromosome 3"/>
</dbReference>
<dbReference type="GeneID" id="87942384"/>
<feature type="compositionally biased region" description="Polar residues" evidence="1">
    <location>
        <begin position="1"/>
        <end position="15"/>
    </location>
</feature>
<evidence type="ECO:0000313" key="2">
    <source>
        <dbReference type="EMBL" id="WQF80867.1"/>
    </source>
</evidence>
<organism evidence="2 3">
    <name type="scientific">Colletotrichum destructivum</name>
    <dbReference type="NCBI Taxonomy" id="34406"/>
    <lineage>
        <taxon>Eukaryota</taxon>
        <taxon>Fungi</taxon>
        <taxon>Dikarya</taxon>
        <taxon>Ascomycota</taxon>
        <taxon>Pezizomycotina</taxon>
        <taxon>Sordariomycetes</taxon>
        <taxon>Hypocreomycetidae</taxon>
        <taxon>Glomerellales</taxon>
        <taxon>Glomerellaceae</taxon>
        <taxon>Colletotrichum</taxon>
        <taxon>Colletotrichum destructivum species complex</taxon>
    </lineage>
</organism>
<dbReference type="AlphaFoldDB" id="A0AAX4ICB4"/>
<name>A0AAX4ICB4_9PEZI</name>
<proteinExistence type="predicted"/>
<feature type="compositionally biased region" description="Polar residues" evidence="1">
    <location>
        <begin position="37"/>
        <end position="49"/>
    </location>
</feature>